<keyword evidence="4 6" id="KW-1133">Transmembrane helix</keyword>
<gene>
    <name evidence="6 7" type="primary">nhaA</name>
    <name evidence="7" type="ORF">Q9291_05620</name>
</gene>
<dbReference type="EMBL" id="JAVCAP010000012">
    <property type="protein sequence ID" value="MDP8567319.1"/>
    <property type="molecule type" value="Genomic_DNA"/>
</dbReference>
<keyword evidence="6" id="KW-0813">Transport</keyword>
<dbReference type="NCBIfam" id="TIGR00773">
    <property type="entry name" value="NhaA"/>
    <property type="match status" value="1"/>
</dbReference>
<keyword evidence="6" id="KW-0050">Antiport</keyword>
<reference evidence="8" key="1">
    <citation type="journal article" date="2019" name="Int. J. Syst. Evol. Microbiol.">
        <title>The Global Catalogue of Microorganisms (GCM) 10K type strain sequencing project: providing services to taxonomists for standard genome sequencing and annotation.</title>
        <authorList>
            <consortium name="The Broad Institute Genomics Platform"/>
            <consortium name="The Broad Institute Genome Sequencing Center for Infectious Disease"/>
            <person name="Wu L."/>
            <person name="Ma J."/>
        </authorList>
    </citation>
    <scope>NUCLEOTIDE SEQUENCE [LARGE SCALE GENOMIC DNA]</scope>
    <source>
        <strain evidence="8">VKM B-3159</strain>
    </source>
</reference>
<feature type="transmembrane region" description="Helical" evidence="6">
    <location>
        <begin position="176"/>
        <end position="199"/>
    </location>
</feature>
<name>A0ABT9JRZ3_9PROT</name>
<keyword evidence="6" id="KW-0406">Ion transport</keyword>
<keyword evidence="5 6" id="KW-0472">Membrane</keyword>
<dbReference type="PANTHER" id="PTHR30341">
    <property type="entry name" value="SODIUM ION/PROTON ANTIPORTER NHAA-RELATED"/>
    <property type="match status" value="1"/>
</dbReference>
<comment type="catalytic activity">
    <reaction evidence="6">
        <text>Na(+)(in) + 2 H(+)(out) = Na(+)(out) + 2 H(+)(in)</text>
        <dbReference type="Rhea" id="RHEA:29251"/>
        <dbReference type="ChEBI" id="CHEBI:15378"/>
        <dbReference type="ChEBI" id="CHEBI:29101"/>
    </reaction>
</comment>
<proteinExistence type="inferred from homology"/>
<feature type="transmembrane region" description="Helical" evidence="6">
    <location>
        <begin position="394"/>
        <end position="415"/>
    </location>
</feature>
<dbReference type="HAMAP" id="MF_01844">
    <property type="entry name" value="NhaA"/>
    <property type="match status" value="1"/>
</dbReference>
<keyword evidence="6" id="KW-0739">Sodium transport</keyword>
<evidence type="ECO:0000256" key="6">
    <source>
        <dbReference type="HAMAP-Rule" id="MF_01844"/>
    </source>
</evidence>
<feature type="transmembrane region" description="Helical" evidence="6">
    <location>
        <begin position="150"/>
        <end position="169"/>
    </location>
</feature>
<comment type="caution">
    <text evidence="7">The sequence shown here is derived from an EMBL/GenBank/DDBJ whole genome shotgun (WGS) entry which is preliminary data.</text>
</comment>
<feature type="transmembrane region" description="Helical" evidence="6">
    <location>
        <begin position="42"/>
        <end position="64"/>
    </location>
</feature>
<evidence type="ECO:0000256" key="1">
    <source>
        <dbReference type="ARBA" id="ARBA00004429"/>
    </source>
</evidence>
<feature type="transmembrane region" description="Helical" evidence="6">
    <location>
        <begin position="357"/>
        <end position="382"/>
    </location>
</feature>
<evidence type="ECO:0000313" key="7">
    <source>
        <dbReference type="EMBL" id="MDP8567319.1"/>
    </source>
</evidence>
<evidence type="ECO:0000256" key="4">
    <source>
        <dbReference type="ARBA" id="ARBA00022989"/>
    </source>
</evidence>
<evidence type="ECO:0000256" key="2">
    <source>
        <dbReference type="ARBA" id="ARBA00022475"/>
    </source>
</evidence>
<keyword evidence="2 6" id="KW-1003">Cell membrane</keyword>
<dbReference type="Pfam" id="PF06965">
    <property type="entry name" value="Na_H_antiport_1"/>
    <property type="match status" value="1"/>
</dbReference>
<feature type="transmembrane region" description="Helical" evidence="6">
    <location>
        <begin position="324"/>
        <end position="345"/>
    </location>
</feature>
<evidence type="ECO:0000256" key="3">
    <source>
        <dbReference type="ARBA" id="ARBA00022692"/>
    </source>
</evidence>
<dbReference type="Gene3D" id="1.20.1530.10">
    <property type="entry name" value="Na+/H+ antiporter like domain"/>
    <property type="match status" value="1"/>
</dbReference>
<dbReference type="RefSeq" id="WP_306389046.1">
    <property type="nucleotide sequence ID" value="NZ_JAVCAP010000012.1"/>
</dbReference>
<keyword evidence="3 6" id="KW-0812">Transmembrane</keyword>
<keyword evidence="6" id="KW-0915">Sodium</keyword>
<protein>
    <recommendedName>
        <fullName evidence="6">Na(+)/H(+) antiporter NhaA</fullName>
    </recommendedName>
    <alternativeName>
        <fullName evidence="6">Sodium/proton antiporter NhaA</fullName>
    </alternativeName>
</protein>
<sequence length="462" mass="49675">MSSKQPKIKKNDVVNYAPWERTFKKVLTPFEQFIHQQTTSGFLLMATAVMALFLANSAFSEVYQHALHLPLAISLGPWQFQLSLHHWVNDGLMALFFFVVGLELKREFMVGELSDLRQAALPVIAAVGGMVVPALIYLAFNVGTDRAGGWGIPMATDIAFAVGVLVLLASRVPKSLITFLVALAIADDLGAVLVIAVFYTQQLDLVWLTIAAALVGVLVTFNFAGIRNVVPYFLIAILLWYAMYASGVHATLAGVLGAFTVPARSKYNPATFVAMIERQVADFSANKQTNDSVMVNDKLYAISEHMEESAKGVQTPLQRLEHAWHLPVAFLVIPVFALFNAGIPVDTSSLSATVSHPVFLGVLFGLLLGKFLGITGACWLALRLHIGQLPSGTRFSQVAAVSLLGGIGFTMSIFISELGFSGQPEYLLMAKSGVLAASVLAGVAGYLILRCLGASKVASALD</sequence>
<dbReference type="InterPro" id="IPR004670">
    <property type="entry name" value="NhaA"/>
</dbReference>
<feature type="transmembrane region" description="Helical" evidence="6">
    <location>
        <begin position="232"/>
        <end position="259"/>
    </location>
</feature>
<feature type="transmembrane region" description="Helical" evidence="6">
    <location>
        <begin position="205"/>
        <end position="225"/>
    </location>
</feature>
<keyword evidence="8" id="KW-1185">Reference proteome</keyword>
<dbReference type="PANTHER" id="PTHR30341:SF0">
    <property type="entry name" value="NA(+)_H(+) ANTIPORTER NHAA"/>
    <property type="match status" value="1"/>
</dbReference>
<comment type="function">
    <text evidence="6">Na(+)/H(+) antiporter that extrudes sodium in exchange for external protons.</text>
</comment>
<organism evidence="7 8">
    <name type="scientific">Methylophilus aquaticus</name>
    <dbReference type="NCBI Taxonomy" id="1971610"/>
    <lineage>
        <taxon>Bacteria</taxon>
        <taxon>Pseudomonadati</taxon>
        <taxon>Pseudomonadota</taxon>
        <taxon>Betaproteobacteria</taxon>
        <taxon>Nitrosomonadales</taxon>
        <taxon>Methylophilaceae</taxon>
        <taxon>Methylophilus</taxon>
    </lineage>
</organism>
<evidence type="ECO:0000256" key="5">
    <source>
        <dbReference type="ARBA" id="ARBA00023136"/>
    </source>
</evidence>
<dbReference type="InterPro" id="IPR023171">
    <property type="entry name" value="Na/H_antiporter_dom_sf"/>
</dbReference>
<evidence type="ECO:0000313" key="8">
    <source>
        <dbReference type="Proteomes" id="UP001225906"/>
    </source>
</evidence>
<comment type="subcellular location">
    <subcellularLocation>
        <location evidence="1">Cell inner membrane</location>
        <topology evidence="1">Multi-pass membrane protein</topology>
    </subcellularLocation>
    <subcellularLocation>
        <location evidence="6">Cell membrane</location>
        <topology evidence="6">Multi-pass membrane protein</topology>
    </subcellularLocation>
</comment>
<comment type="similarity">
    <text evidence="6">Belongs to the NhaA Na(+)/H(+) (TC 2.A.33) antiporter family.</text>
</comment>
<feature type="transmembrane region" description="Helical" evidence="6">
    <location>
        <begin position="116"/>
        <end position="138"/>
    </location>
</feature>
<feature type="transmembrane region" description="Helical" evidence="6">
    <location>
        <begin position="427"/>
        <end position="449"/>
    </location>
</feature>
<dbReference type="Proteomes" id="UP001225906">
    <property type="component" value="Unassembled WGS sequence"/>
</dbReference>
<accession>A0ABT9JRZ3</accession>